<keyword evidence="4" id="KW-1185">Reference proteome</keyword>
<name>L7L6U5_9ACTN</name>
<protein>
    <recommendedName>
        <fullName evidence="5">Wadjet protein JetD C-terminal domain-containing protein</fullName>
    </recommendedName>
</protein>
<evidence type="ECO:0008006" key="5">
    <source>
        <dbReference type="Google" id="ProtNLM"/>
    </source>
</evidence>
<comment type="caution">
    <text evidence="3">The sequence shown here is derived from an EMBL/GenBank/DDBJ whole genome shotgun (WGS) entry which is preliminary data.</text>
</comment>
<reference evidence="3 4" key="1">
    <citation type="submission" date="2012-12" db="EMBL/GenBank/DDBJ databases">
        <title>Whole genome shotgun sequence of Gordonia hirsuta NBRC 16056.</title>
        <authorList>
            <person name="Isaki-Nakamura S."/>
            <person name="Hosoyama A."/>
            <person name="Tsuchikane K."/>
            <person name="Katsumata H."/>
            <person name="Baba S."/>
            <person name="Yamazaki S."/>
            <person name="Fujita N."/>
        </authorList>
    </citation>
    <scope>NUCLEOTIDE SEQUENCE [LARGE SCALE GENOMIC DNA]</scope>
    <source>
        <strain evidence="3 4">NBRC 16056</strain>
    </source>
</reference>
<sequence>MTRNEITPAQTRERAHAAVRSRLRDWLTDPVAAQADVLNIALKPPTERRLATQSESARDWVRLWHEYHGPGAVDWEPRRWPSFGTQNVPVRLRLSGADQICRAAEQATRWRRLLSRREKLVALGRSDGLPGAVAATFPRWETLDDDDFIRLIATTDWLLKNPRSGLLIRQLPIEGVDTKWLRAHRRLVENLVDGARGSTDLGIGNLPSLREIVLLDPALLPGMPKVLASTVAGLAELPITPSTVLILENREGVHALPPIPGTVAIAGGGNAVTDLTAIEWVRHADIVYWGDLDTHGVVILDRLRRRLPQVRSLLMDPATFTRFRHLCVPEPAPATEDPSTLTDTEFAALLAIRASGLRLEQERIPWPYVLQQLAAAGLPVVHSDGSDLIAGN</sequence>
<dbReference type="EMBL" id="BANT01000012">
    <property type="protein sequence ID" value="GAC56644.1"/>
    <property type="molecule type" value="Genomic_DNA"/>
</dbReference>
<dbReference type="RefSeq" id="WP_005937245.1">
    <property type="nucleotide sequence ID" value="NZ_ATVK01000045.1"/>
</dbReference>
<dbReference type="Proteomes" id="UP000053405">
    <property type="component" value="Unassembled WGS sequence"/>
</dbReference>
<dbReference type="Pfam" id="PF11795">
    <property type="entry name" value="DUF3322"/>
    <property type="match status" value="1"/>
</dbReference>
<dbReference type="PIRSF" id="PIRSF028408">
    <property type="entry name" value="UCP028408"/>
    <property type="match status" value="1"/>
</dbReference>
<dbReference type="InterPro" id="IPR024537">
    <property type="entry name" value="DUF3322"/>
</dbReference>
<dbReference type="eggNOG" id="COG4924">
    <property type="taxonomic scope" value="Bacteria"/>
</dbReference>
<accession>L7L6U5</accession>
<dbReference type="InterPro" id="IPR014544">
    <property type="entry name" value="UCP028408"/>
</dbReference>
<evidence type="ECO:0000313" key="3">
    <source>
        <dbReference type="EMBL" id="GAC56644.1"/>
    </source>
</evidence>
<dbReference type="Pfam" id="PF09983">
    <property type="entry name" value="JetD_C"/>
    <property type="match status" value="1"/>
</dbReference>
<dbReference type="OrthoDB" id="322908at2"/>
<feature type="domain" description="Wadjet protein JetD C-terminal" evidence="1">
    <location>
        <begin position="214"/>
        <end position="372"/>
    </location>
</feature>
<gene>
    <name evidence="3" type="ORF">GOHSU_12_00340</name>
</gene>
<proteinExistence type="predicted"/>
<feature type="domain" description="DUF3322" evidence="2">
    <location>
        <begin position="33"/>
        <end position="193"/>
    </location>
</feature>
<evidence type="ECO:0000259" key="2">
    <source>
        <dbReference type="Pfam" id="PF11795"/>
    </source>
</evidence>
<dbReference type="InterPro" id="IPR024534">
    <property type="entry name" value="JetD_C"/>
</dbReference>
<evidence type="ECO:0000313" key="4">
    <source>
        <dbReference type="Proteomes" id="UP000053405"/>
    </source>
</evidence>
<dbReference type="AlphaFoldDB" id="L7L6U5"/>
<dbReference type="STRING" id="1121927.GOHSU_12_00340"/>
<evidence type="ECO:0000259" key="1">
    <source>
        <dbReference type="Pfam" id="PF09983"/>
    </source>
</evidence>
<organism evidence="3 4">
    <name type="scientific">Gordonia hirsuta DSM 44140 = NBRC 16056</name>
    <dbReference type="NCBI Taxonomy" id="1121927"/>
    <lineage>
        <taxon>Bacteria</taxon>
        <taxon>Bacillati</taxon>
        <taxon>Actinomycetota</taxon>
        <taxon>Actinomycetes</taxon>
        <taxon>Mycobacteriales</taxon>
        <taxon>Gordoniaceae</taxon>
        <taxon>Gordonia</taxon>
    </lineage>
</organism>